<evidence type="ECO:0000313" key="2">
    <source>
        <dbReference type="EMBL" id="SJM37845.1"/>
    </source>
</evidence>
<dbReference type="AlphaFoldDB" id="A0A1R4EH44"/>
<dbReference type="InterPro" id="IPR051703">
    <property type="entry name" value="NF-kappa-B_Signaling_Reg"/>
</dbReference>
<dbReference type="OrthoDB" id="9135654at2"/>
<dbReference type="NCBIfam" id="TIGR03033">
    <property type="entry name" value="phage_rel_nuc"/>
    <property type="match status" value="1"/>
</dbReference>
<dbReference type="InterPro" id="IPR017482">
    <property type="entry name" value="Lambda-type_endonuclease"/>
</dbReference>
<dbReference type="STRING" id="1945520.A1019T_01830"/>
<evidence type="ECO:0000313" key="3">
    <source>
        <dbReference type="Proteomes" id="UP000188169"/>
    </source>
</evidence>
<protein>
    <submittedName>
        <fullName evidence="2">YqaJ-like viral recombinase domain protein</fullName>
    </submittedName>
</protein>
<feature type="domain" description="YqaJ viral recombinase" evidence="1">
    <location>
        <begin position="28"/>
        <end position="178"/>
    </location>
</feature>
<dbReference type="InterPro" id="IPR011335">
    <property type="entry name" value="Restrct_endonuc-II-like"/>
</dbReference>
<keyword evidence="3" id="KW-1185">Reference proteome</keyword>
<dbReference type="EMBL" id="FUGD01000107">
    <property type="protein sequence ID" value="SJM37845.1"/>
    <property type="molecule type" value="Genomic_DNA"/>
</dbReference>
<dbReference type="InterPro" id="IPR019080">
    <property type="entry name" value="YqaJ_viral_recombinase"/>
</dbReference>
<gene>
    <name evidence="2" type="ORF">A1019T_01830</name>
</gene>
<dbReference type="Pfam" id="PF09588">
    <property type="entry name" value="YqaJ"/>
    <property type="match status" value="1"/>
</dbReference>
<evidence type="ECO:0000259" key="1">
    <source>
        <dbReference type="Pfam" id="PF09588"/>
    </source>
</evidence>
<name>A0A1R4EH44_9GAMM</name>
<dbReference type="Proteomes" id="UP000188169">
    <property type="component" value="Unassembled WGS sequence"/>
</dbReference>
<proteinExistence type="predicted"/>
<organism evidence="2 3">
    <name type="scientific">Psychrobacter pasteurii</name>
    <dbReference type="NCBI Taxonomy" id="1945520"/>
    <lineage>
        <taxon>Bacteria</taxon>
        <taxon>Pseudomonadati</taxon>
        <taxon>Pseudomonadota</taxon>
        <taxon>Gammaproteobacteria</taxon>
        <taxon>Moraxellales</taxon>
        <taxon>Moraxellaceae</taxon>
        <taxon>Psychrobacter</taxon>
    </lineage>
</organism>
<dbReference type="RefSeq" id="WP_077449223.1">
    <property type="nucleotide sequence ID" value="NZ_FUGD01000107.1"/>
</dbReference>
<reference evidence="3" key="1">
    <citation type="submission" date="2017-02" db="EMBL/GenBank/DDBJ databases">
        <authorList>
            <person name="Mornico D."/>
        </authorList>
    </citation>
    <scope>NUCLEOTIDE SEQUENCE [LARGE SCALE GENOMIC DNA]</scope>
</reference>
<dbReference type="PANTHER" id="PTHR46609:SF6">
    <property type="entry name" value="EXONUCLEASE, PHAGE-TYPE_RECB, C-TERMINAL DOMAIN-CONTAINING PROTEIN-RELATED"/>
    <property type="match status" value="1"/>
</dbReference>
<dbReference type="InterPro" id="IPR011604">
    <property type="entry name" value="PDDEXK-like_dom_sf"/>
</dbReference>
<dbReference type="Gene3D" id="3.90.320.10">
    <property type="match status" value="1"/>
</dbReference>
<sequence>MSNLAILESFKKYASNLALSTKNMSREEWLTARQTGIGGSDISAIMGVNPYATAYDVYVSKTQPVEDTAGEPAYWGTTLEPVVATEFAKRNDLKIQNVNFMMRHPVHKFAVANIDRAVINPEISGNVRFKDGKLTTDTILEIKTASEYVAKDWGDEESDQVPDQYMCQAQWYMGVTDTQVCYMAVLIGGNKYRQYRIERNQELIDVLFEVAEDFWVNNVLAGVPPEPTTLQNAKNKYPTHNPDTVVDVNIDSEEVKVFNEYVELKEAEKLLKKQIEAAQTKLICTIGDNEALAIDGDIAVTYKAQVSNRFDSNSFKKDMPELAAKYVKQSASRVMRIK</sequence>
<dbReference type="SUPFAM" id="SSF52980">
    <property type="entry name" value="Restriction endonuclease-like"/>
    <property type="match status" value="1"/>
</dbReference>
<accession>A0A1R4EH44</accession>
<dbReference type="PANTHER" id="PTHR46609">
    <property type="entry name" value="EXONUCLEASE, PHAGE-TYPE/RECB, C-TERMINAL DOMAIN-CONTAINING PROTEIN"/>
    <property type="match status" value="1"/>
</dbReference>